<feature type="signal peptide" evidence="1">
    <location>
        <begin position="1"/>
        <end position="19"/>
    </location>
</feature>
<dbReference type="EMBL" id="KL198006">
    <property type="protein sequence ID" value="KDQ30666.1"/>
    <property type="molecule type" value="Genomic_DNA"/>
</dbReference>
<dbReference type="Proteomes" id="UP000027073">
    <property type="component" value="Unassembled WGS sequence"/>
</dbReference>
<dbReference type="VEuPathDB" id="FungiDB:PLEOSDRAFT_1062660"/>
<dbReference type="SUPFAM" id="SSF49503">
    <property type="entry name" value="Cupredoxins"/>
    <property type="match status" value="2"/>
</dbReference>
<dbReference type="Gene3D" id="2.60.40.420">
    <property type="entry name" value="Cupredoxins - blue copper proteins"/>
    <property type="match status" value="2"/>
</dbReference>
<dbReference type="HOGENOM" id="CLU_060348_0_0_1"/>
<feature type="chain" id="PRO_5001642840" description="Phytocyanin domain-containing protein" evidence="1">
    <location>
        <begin position="20"/>
        <end position="427"/>
    </location>
</feature>
<dbReference type="OrthoDB" id="1921208at2759"/>
<dbReference type="InterPro" id="IPR008972">
    <property type="entry name" value="Cupredoxin"/>
</dbReference>
<organism evidence="2 3">
    <name type="scientific">Pleurotus ostreatus (strain PC15)</name>
    <name type="common">Oyster mushroom</name>
    <dbReference type="NCBI Taxonomy" id="1137138"/>
    <lineage>
        <taxon>Eukaryota</taxon>
        <taxon>Fungi</taxon>
        <taxon>Dikarya</taxon>
        <taxon>Basidiomycota</taxon>
        <taxon>Agaricomycotina</taxon>
        <taxon>Agaricomycetes</taxon>
        <taxon>Agaricomycetidae</taxon>
        <taxon>Agaricales</taxon>
        <taxon>Pleurotineae</taxon>
        <taxon>Pleurotaceae</taxon>
        <taxon>Pleurotus</taxon>
    </lineage>
</organism>
<reference evidence="3" key="1">
    <citation type="journal article" date="2014" name="Proc. Natl. Acad. Sci. U.S.A.">
        <title>Extensive sampling of basidiomycete genomes demonstrates inadequacy of the white-rot/brown-rot paradigm for wood decay fungi.</title>
        <authorList>
            <person name="Riley R."/>
            <person name="Salamov A.A."/>
            <person name="Brown D.W."/>
            <person name="Nagy L.G."/>
            <person name="Floudas D."/>
            <person name="Held B.W."/>
            <person name="Levasseur A."/>
            <person name="Lombard V."/>
            <person name="Morin E."/>
            <person name="Otillar R."/>
            <person name="Lindquist E.A."/>
            <person name="Sun H."/>
            <person name="LaButti K.M."/>
            <person name="Schmutz J."/>
            <person name="Jabbour D."/>
            <person name="Luo H."/>
            <person name="Baker S.E."/>
            <person name="Pisabarro A.G."/>
            <person name="Walton J.D."/>
            <person name="Blanchette R.A."/>
            <person name="Henrissat B."/>
            <person name="Martin F."/>
            <person name="Cullen D."/>
            <person name="Hibbett D.S."/>
            <person name="Grigoriev I.V."/>
        </authorList>
    </citation>
    <scope>NUCLEOTIDE SEQUENCE [LARGE SCALE GENOMIC DNA]</scope>
    <source>
        <strain evidence="3">PC15</strain>
    </source>
</reference>
<dbReference type="InterPro" id="IPR052953">
    <property type="entry name" value="Ser-rich/MCO-related"/>
</dbReference>
<evidence type="ECO:0008006" key="4">
    <source>
        <dbReference type="Google" id="ProtNLM"/>
    </source>
</evidence>
<evidence type="ECO:0000313" key="3">
    <source>
        <dbReference type="Proteomes" id="UP000027073"/>
    </source>
</evidence>
<keyword evidence="1" id="KW-0732">Signal</keyword>
<dbReference type="AlphaFoldDB" id="A0A067P464"/>
<name>A0A067P464_PLEO1</name>
<dbReference type="CDD" id="cd00920">
    <property type="entry name" value="Cupredoxin"/>
    <property type="match status" value="2"/>
</dbReference>
<dbReference type="PANTHER" id="PTHR34883">
    <property type="entry name" value="SERINE-RICH PROTEIN, PUTATIVE-RELATED-RELATED"/>
    <property type="match status" value="1"/>
</dbReference>
<protein>
    <recommendedName>
        <fullName evidence="4">Phytocyanin domain-containing protein</fullName>
    </recommendedName>
</protein>
<accession>A0A067P464</accession>
<sequence>MFAKFTSVSLVALLPFAAAAVYDIQVGGDGGKLEFSPEAIAAQPGDQVVFHFHPKNHTVTQSSFADPCGRKEGGFDSGFIPVPANTTDNFPTWTLTVNNTDPTWVYCRQAAKTPASHCGAGMVFAINCGLDGAPNSFTNFKKSALAVGASLAAEAATPSPSAAADPYGGYGGYGSASGSSASAGSYGKWAGYGDASTTTWTAAYGDVTLPPAPIVQVVTDTVTLDSEVWTTTYSSYPGSPAPTPASAAGNVHKVIVGGPGKLLFDPPHIAAQPRDTIVFEFHQKNHTVTQSSFDDPCRKLVKDGVEGFDSGFMAVADDATEFPTWSITVNGTEPIWAYCRQKTPASHCGAGMVFAINSDEGGPRSFDSFKNVATALNGTAAAANAPSGTGASGATTTDGANNGAMSVNIGGAGAMTLALAAVFSLLL</sequence>
<evidence type="ECO:0000256" key="1">
    <source>
        <dbReference type="SAM" id="SignalP"/>
    </source>
</evidence>
<gene>
    <name evidence="2" type="ORF">PLEOSDRAFT_1062660</name>
</gene>
<evidence type="ECO:0000313" key="2">
    <source>
        <dbReference type="EMBL" id="KDQ30666.1"/>
    </source>
</evidence>
<proteinExistence type="predicted"/>
<dbReference type="STRING" id="1137138.A0A067P464"/>
<dbReference type="InParanoid" id="A0A067P464"/>
<dbReference type="PANTHER" id="PTHR34883:SF4">
    <property type="entry name" value="CUPREDOXIN"/>
    <property type="match status" value="1"/>
</dbReference>